<organism evidence="2">
    <name type="scientific">uncultured Thermomicrobiales bacterium</name>
    <dbReference type="NCBI Taxonomy" id="1645740"/>
    <lineage>
        <taxon>Bacteria</taxon>
        <taxon>Pseudomonadati</taxon>
        <taxon>Thermomicrobiota</taxon>
        <taxon>Thermomicrobia</taxon>
        <taxon>Thermomicrobiales</taxon>
        <taxon>environmental samples</taxon>
    </lineage>
</organism>
<feature type="compositionally biased region" description="Basic residues" evidence="1">
    <location>
        <begin position="159"/>
        <end position="172"/>
    </location>
</feature>
<dbReference type="EMBL" id="CADCWF010000150">
    <property type="protein sequence ID" value="CAA9558943.1"/>
    <property type="molecule type" value="Genomic_DNA"/>
</dbReference>
<evidence type="ECO:0000313" key="2">
    <source>
        <dbReference type="EMBL" id="CAA9558943.1"/>
    </source>
</evidence>
<feature type="compositionally biased region" description="Basic and acidic residues" evidence="1">
    <location>
        <begin position="115"/>
        <end position="127"/>
    </location>
</feature>
<feature type="non-terminal residue" evidence="2">
    <location>
        <position position="1"/>
    </location>
</feature>
<protein>
    <submittedName>
        <fullName evidence="2">Uncharacterized protein</fullName>
    </submittedName>
</protein>
<evidence type="ECO:0000256" key="1">
    <source>
        <dbReference type="SAM" id="MobiDB-lite"/>
    </source>
</evidence>
<feature type="compositionally biased region" description="Basic and acidic residues" evidence="1">
    <location>
        <begin position="52"/>
        <end position="62"/>
    </location>
</feature>
<dbReference type="AlphaFoldDB" id="A0A6J4URP5"/>
<feature type="non-terminal residue" evidence="2">
    <location>
        <position position="172"/>
    </location>
</feature>
<gene>
    <name evidence="2" type="ORF">AVDCRST_MAG59-2323</name>
</gene>
<feature type="region of interest" description="Disordered" evidence="1">
    <location>
        <begin position="1"/>
        <end position="172"/>
    </location>
</feature>
<accession>A0A6J4URP5</accession>
<feature type="compositionally biased region" description="Basic and acidic residues" evidence="1">
    <location>
        <begin position="1"/>
        <end position="11"/>
    </location>
</feature>
<proteinExistence type="predicted"/>
<sequence length="172" mass="18952">AAGALDRDHRPARMYPGAPGRSPRRDEPAPRSGRGGLGVHPRHRHRAGTDPCLRDNFREKPRVAGRLQRAGGAGSNRSRGGGDACVRCPGHPRLSRPGRTIGRPLPAGRVLPRAAARDRSVPGGDHRRPTHRRRRPRPRRSLRRLASSGRPPPPARCCRPARRRRPHPRSAV</sequence>
<feature type="compositionally biased region" description="Basic residues" evidence="1">
    <location>
        <begin position="128"/>
        <end position="143"/>
    </location>
</feature>
<feature type="compositionally biased region" description="Gly residues" evidence="1">
    <location>
        <begin position="71"/>
        <end position="83"/>
    </location>
</feature>
<name>A0A6J4URP5_9BACT</name>
<reference evidence="2" key="1">
    <citation type="submission" date="2020-02" db="EMBL/GenBank/DDBJ databases">
        <authorList>
            <person name="Meier V. D."/>
        </authorList>
    </citation>
    <scope>NUCLEOTIDE SEQUENCE</scope>
    <source>
        <strain evidence="2">AVDCRST_MAG59</strain>
    </source>
</reference>